<dbReference type="PANTHER" id="PTHR32063">
    <property type="match status" value="1"/>
</dbReference>
<feature type="transmembrane region" description="Helical" evidence="1">
    <location>
        <begin position="14"/>
        <end position="39"/>
    </location>
</feature>
<dbReference type="InterPro" id="IPR001036">
    <property type="entry name" value="Acrflvin-R"/>
</dbReference>
<organism evidence="2">
    <name type="scientific">marine sediment metagenome</name>
    <dbReference type="NCBI Taxonomy" id="412755"/>
    <lineage>
        <taxon>unclassified sequences</taxon>
        <taxon>metagenomes</taxon>
        <taxon>ecological metagenomes</taxon>
    </lineage>
</organism>
<feature type="transmembrane region" description="Helical" evidence="1">
    <location>
        <begin position="60"/>
        <end position="81"/>
    </location>
</feature>
<keyword evidence="1" id="KW-1133">Transmembrane helix</keyword>
<dbReference type="Pfam" id="PF00873">
    <property type="entry name" value="ACR_tran"/>
    <property type="match status" value="1"/>
</dbReference>
<feature type="transmembrane region" description="Helical" evidence="1">
    <location>
        <begin position="93"/>
        <end position="119"/>
    </location>
</feature>
<evidence type="ECO:0008006" key="3">
    <source>
        <dbReference type="Google" id="ProtNLM"/>
    </source>
</evidence>
<evidence type="ECO:0000313" key="2">
    <source>
        <dbReference type="EMBL" id="GAH33189.1"/>
    </source>
</evidence>
<dbReference type="SUPFAM" id="SSF82866">
    <property type="entry name" value="Multidrug efflux transporter AcrB transmembrane domain"/>
    <property type="match status" value="1"/>
</dbReference>
<dbReference type="GO" id="GO:0042910">
    <property type="term" value="F:xenobiotic transmembrane transporter activity"/>
    <property type="evidence" value="ECO:0007669"/>
    <property type="project" value="TreeGrafter"/>
</dbReference>
<keyword evidence="1" id="KW-0472">Membrane</keyword>
<proteinExistence type="predicted"/>
<comment type="caution">
    <text evidence="2">The sequence shown here is derived from an EMBL/GenBank/DDBJ whole genome shotgun (WGS) entry which is preliminary data.</text>
</comment>
<dbReference type="EMBL" id="BARU01014460">
    <property type="protein sequence ID" value="GAH33189.1"/>
    <property type="molecule type" value="Genomic_DNA"/>
</dbReference>
<dbReference type="AlphaFoldDB" id="X1FV24"/>
<sequence>TGSFLALFFTGTPIGVTVLIGLIIMMACIISQGVVLLTLAEDYISQGKNTMSAIMIAAPIRIRPILMTQLTTVIGLVPLALNLGEGGDMLQPMAIAVIGGLLYSLVLTLFFLPAAYIFVRRKNSTLKIDSRR</sequence>
<feature type="non-terminal residue" evidence="2">
    <location>
        <position position="1"/>
    </location>
</feature>
<dbReference type="Gene3D" id="1.20.1640.10">
    <property type="entry name" value="Multidrug efflux transporter AcrB transmembrane domain"/>
    <property type="match status" value="1"/>
</dbReference>
<dbReference type="GO" id="GO:0005886">
    <property type="term" value="C:plasma membrane"/>
    <property type="evidence" value="ECO:0007669"/>
    <property type="project" value="TreeGrafter"/>
</dbReference>
<reference evidence="2" key="1">
    <citation type="journal article" date="2014" name="Front. Microbiol.">
        <title>High frequency of phylogenetically diverse reductive dehalogenase-homologous genes in deep subseafloor sedimentary metagenomes.</title>
        <authorList>
            <person name="Kawai M."/>
            <person name="Futagami T."/>
            <person name="Toyoda A."/>
            <person name="Takaki Y."/>
            <person name="Nishi S."/>
            <person name="Hori S."/>
            <person name="Arai W."/>
            <person name="Tsubouchi T."/>
            <person name="Morono Y."/>
            <person name="Uchiyama I."/>
            <person name="Ito T."/>
            <person name="Fujiyama A."/>
            <person name="Inagaki F."/>
            <person name="Takami H."/>
        </authorList>
    </citation>
    <scope>NUCLEOTIDE SEQUENCE</scope>
    <source>
        <strain evidence="2">Expedition CK06-06</strain>
    </source>
</reference>
<name>X1FV24_9ZZZZ</name>
<protein>
    <recommendedName>
        <fullName evidence="3">Acriflavin resistance protein</fullName>
    </recommendedName>
</protein>
<keyword evidence="1" id="KW-0812">Transmembrane</keyword>
<dbReference type="PANTHER" id="PTHR32063:SF0">
    <property type="entry name" value="SWARMING MOTILITY PROTEIN SWRC"/>
    <property type="match status" value="1"/>
</dbReference>
<gene>
    <name evidence="2" type="ORF">S03H2_25506</name>
</gene>
<accession>X1FV24</accession>
<evidence type="ECO:0000256" key="1">
    <source>
        <dbReference type="SAM" id="Phobius"/>
    </source>
</evidence>